<dbReference type="EMBL" id="LQPZ01000008">
    <property type="protein sequence ID" value="ORX07925.1"/>
    <property type="molecule type" value="Genomic_DNA"/>
</dbReference>
<dbReference type="RefSeq" id="WP_085108036.1">
    <property type="nucleotide sequence ID" value="NZ_JACKSN010000122.1"/>
</dbReference>
<dbReference type="Proteomes" id="UP000193090">
    <property type="component" value="Unassembled WGS sequence"/>
</dbReference>
<name>A0A1X2EPD3_9MYCO</name>
<evidence type="ECO:0000313" key="2">
    <source>
        <dbReference type="Proteomes" id="UP000193090"/>
    </source>
</evidence>
<comment type="caution">
    <text evidence="1">The sequence shown here is derived from an EMBL/GenBank/DDBJ whole genome shotgun (WGS) entry which is preliminary data.</text>
</comment>
<evidence type="ECO:0000313" key="1">
    <source>
        <dbReference type="EMBL" id="ORX07925.1"/>
    </source>
</evidence>
<dbReference type="OrthoDB" id="6167040at2"/>
<proteinExistence type="predicted"/>
<accession>A0A1X2EPD3</accession>
<sequence length="130" mass="14359">MATWRDVARLVDALPLTERCAGRDWRVGKKLVVWERPPRHSDRHHYARPGAGGADGGDILAARVPDEAAKAALIAERPAVFFTTPHFDGYPVVLVRLAAIGVAELEEIITGAWLVQAPRTVTREYRGRRG</sequence>
<organism evidence="1 2">
    <name type="scientific">Mycolicibacillus trivialis</name>
    <dbReference type="NCBI Taxonomy" id="1798"/>
    <lineage>
        <taxon>Bacteria</taxon>
        <taxon>Bacillati</taxon>
        <taxon>Actinomycetota</taxon>
        <taxon>Actinomycetes</taxon>
        <taxon>Mycobacteriales</taxon>
        <taxon>Mycobacteriaceae</taxon>
        <taxon>Mycolicibacillus</taxon>
    </lineage>
</organism>
<evidence type="ECO:0008006" key="3">
    <source>
        <dbReference type="Google" id="ProtNLM"/>
    </source>
</evidence>
<keyword evidence="2" id="KW-1185">Reference proteome</keyword>
<gene>
    <name evidence="1" type="ORF">AWC30_03125</name>
</gene>
<dbReference type="AlphaFoldDB" id="A0A1X2EPD3"/>
<dbReference type="STRING" id="1798.AWC30_03125"/>
<protein>
    <recommendedName>
        <fullName evidence="3">MmcQ/YjbR family DNA-binding protein</fullName>
    </recommendedName>
</protein>
<reference evidence="1 2" key="1">
    <citation type="submission" date="2016-01" db="EMBL/GenBank/DDBJ databases">
        <title>The new phylogeny of the genus Mycobacterium.</title>
        <authorList>
            <person name="Tarcisio F."/>
            <person name="Conor M."/>
            <person name="Antonella G."/>
            <person name="Elisabetta G."/>
            <person name="Giulia F.S."/>
            <person name="Sara T."/>
            <person name="Anna F."/>
            <person name="Clotilde B."/>
            <person name="Roberto B."/>
            <person name="Veronica D.S."/>
            <person name="Fabio R."/>
            <person name="Monica P."/>
            <person name="Olivier J."/>
            <person name="Enrico T."/>
            <person name="Nicola S."/>
        </authorList>
    </citation>
    <scope>NUCLEOTIDE SEQUENCE [LARGE SCALE GENOMIC DNA]</scope>
    <source>
        <strain evidence="1 2">DSM 44153</strain>
    </source>
</reference>